<organism evidence="1 2">
    <name type="scientific">Larimichthys crocea</name>
    <name type="common">Large yellow croaker</name>
    <name type="synonym">Pseudosciaena crocea</name>
    <dbReference type="NCBI Taxonomy" id="215358"/>
    <lineage>
        <taxon>Eukaryota</taxon>
        <taxon>Metazoa</taxon>
        <taxon>Chordata</taxon>
        <taxon>Craniata</taxon>
        <taxon>Vertebrata</taxon>
        <taxon>Euteleostomi</taxon>
        <taxon>Actinopterygii</taxon>
        <taxon>Neopterygii</taxon>
        <taxon>Teleostei</taxon>
        <taxon>Neoteleostei</taxon>
        <taxon>Acanthomorphata</taxon>
        <taxon>Eupercaria</taxon>
        <taxon>Sciaenidae</taxon>
        <taxon>Larimichthys</taxon>
    </lineage>
</organism>
<protein>
    <submittedName>
        <fullName evidence="1">Uncharacterized protein</fullName>
    </submittedName>
</protein>
<accession>A0ACD3Q7D7</accession>
<evidence type="ECO:0000313" key="1">
    <source>
        <dbReference type="EMBL" id="TMS03111.1"/>
    </source>
</evidence>
<reference evidence="1" key="1">
    <citation type="submission" date="2018-11" db="EMBL/GenBank/DDBJ databases">
        <title>The sequence and de novo assembly of Larimichthys crocea genome using PacBio and Hi-C technologies.</title>
        <authorList>
            <person name="Xu P."/>
            <person name="Chen B."/>
            <person name="Zhou Z."/>
            <person name="Ke Q."/>
            <person name="Wu Y."/>
            <person name="Bai H."/>
            <person name="Pu F."/>
        </authorList>
    </citation>
    <scope>NUCLEOTIDE SEQUENCE</scope>
    <source>
        <tissue evidence="1">Muscle</tissue>
    </source>
</reference>
<sequence>MDDLEQEGINDELIEFAIRESIQDAYKLPHSIQTNRKAPNSEDFLKIMAAIHKGDVYTLQELSGCVSAFRESDSRGRLPLHAAAVQPQRDVLHVVLQASVSTELTLEEQTGGRGHVSDSGCGGRPGGER</sequence>
<evidence type="ECO:0000313" key="2">
    <source>
        <dbReference type="Proteomes" id="UP000793456"/>
    </source>
</evidence>
<name>A0ACD3Q7D7_LARCR</name>
<dbReference type="Proteomes" id="UP000793456">
    <property type="component" value="Chromosome XXIII"/>
</dbReference>
<dbReference type="EMBL" id="CM011696">
    <property type="protein sequence ID" value="TMS03111.1"/>
    <property type="molecule type" value="Genomic_DNA"/>
</dbReference>
<proteinExistence type="predicted"/>
<comment type="caution">
    <text evidence="1">The sequence shown here is derived from an EMBL/GenBank/DDBJ whole genome shotgun (WGS) entry which is preliminary data.</text>
</comment>
<gene>
    <name evidence="1" type="ORF">E3U43_021091</name>
</gene>
<keyword evidence="2" id="KW-1185">Reference proteome</keyword>